<dbReference type="Proteomes" id="UP000824150">
    <property type="component" value="Unassembled WGS sequence"/>
</dbReference>
<feature type="active site" evidence="6">
    <location>
        <position position="237"/>
    </location>
</feature>
<dbReference type="Pfam" id="PF04204">
    <property type="entry name" value="HTS"/>
    <property type="match status" value="1"/>
</dbReference>
<dbReference type="PIRSF" id="PIRSF000450">
    <property type="entry name" value="H_ser_succinyltr"/>
    <property type="match status" value="1"/>
</dbReference>
<sequence>MPIRIPNGLPAASVLTAEQVFVMTEQRAAHQDIRALNVIILNLMPKKITTEIQYLRKLSNTALQVNIELLRVDKHISRNTPQSHLDTFYLDFEDIADKYYDGMIVTGAPLDQIGFEDVSYWAQLEDILKWSTTHVTSTLFSCWGVAAALKVFYDLPMLMRQDKLSGVYLHNRAHTTDPLIRGFDDVFYAPQSRFLDFPTQVIEENTDLHILADSPEAGMFLAVSPDGHQVYVTGHPEYDTLTLAEEYRRDINAGKNPHIPVNYFPHDDPNFAPPCTWRSHGSLLFGNWLNYYVYQLTPFDFAKRIPEHEKLVR</sequence>
<keyword evidence="4 6" id="KW-0808">Transferase</keyword>
<evidence type="ECO:0000256" key="5">
    <source>
        <dbReference type="ARBA" id="ARBA00023315"/>
    </source>
</evidence>
<keyword evidence="3 6" id="KW-0028">Amino-acid biosynthesis</keyword>
<dbReference type="InterPro" id="IPR005697">
    <property type="entry name" value="HST_MetA"/>
</dbReference>
<feature type="site" description="Important for substrate specificity" evidence="6">
    <location>
        <position position="192"/>
    </location>
</feature>
<comment type="subcellular location">
    <subcellularLocation>
        <location evidence="1 6">Cytoplasm</location>
    </subcellularLocation>
</comment>
<comment type="similarity">
    <text evidence="6">Belongs to the MetA family.</text>
</comment>
<feature type="binding site" evidence="6">
    <location>
        <position position="192"/>
    </location>
    <ligand>
        <name>substrate</name>
    </ligand>
</feature>
<proteinExistence type="inferred from homology"/>
<feature type="binding site" evidence="6">
    <location>
        <position position="249"/>
    </location>
    <ligand>
        <name>substrate</name>
    </ligand>
</feature>
<dbReference type="GO" id="GO:0008899">
    <property type="term" value="F:homoserine O-succinyltransferase activity"/>
    <property type="evidence" value="ECO:0007669"/>
    <property type="project" value="UniProtKB-UniRule"/>
</dbReference>
<dbReference type="EMBL" id="JAHLFG010000016">
    <property type="protein sequence ID" value="MBU3826141.1"/>
    <property type="molecule type" value="Genomic_DNA"/>
</dbReference>
<feature type="site" description="Important for acyl-CoA specificity" evidence="6">
    <location>
        <position position="111"/>
    </location>
</feature>
<comment type="caution">
    <text evidence="8">The sequence shown here is derived from an EMBL/GenBank/DDBJ whole genome shotgun (WGS) entry which is preliminary data.</text>
</comment>
<dbReference type="AlphaFoldDB" id="A0A9E2KME6"/>
<keyword evidence="2 6" id="KW-0963">Cytoplasm</keyword>
<dbReference type="Gene3D" id="3.40.50.880">
    <property type="match status" value="1"/>
</dbReference>
<dbReference type="NCBIfam" id="TIGR01001">
    <property type="entry name" value="metA"/>
    <property type="match status" value="1"/>
</dbReference>
<dbReference type="GO" id="GO:0004414">
    <property type="term" value="F:homoserine O-acetyltransferase activity"/>
    <property type="evidence" value="ECO:0007669"/>
    <property type="project" value="UniProtKB-EC"/>
</dbReference>
<evidence type="ECO:0000256" key="2">
    <source>
        <dbReference type="ARBA" id="ARBA00022490"/>
    </source>
</evidence>
<keyword evidence="5 6" id="KW-0012">Acyltransferase</keyword>
<evidence type="ECO:0000256" key="4">
    <source>
        <dbReference type="ARBA" id="ARBA00022679"/>
    </source>
</evidence>
<organism evidence="8 9">
    <name type="scientific">Candidatus Anaerobiospirillum merdipullorum</name>
    <dbReference type="NCBI Taxonomy" id="2838450"/>
    <lineage>
        <taxon>Bacteria</taxon>
        <taxon>Pseudomonadati</taxon>
        <taxon>Pseudomonadota</taxon>
        <taxon>Gammaproteobacteria</taxon>
        <taxon>Aeromonadales</taxon>
        <taxon>Succinivibrionaceae</taxon>
        <taxon>Anaerobiospirillum</taxon>
    </lineage>
</organism>
<protein>
    <recommendedName>
        <fullName evidence="6">Homoserine O-acetyltransferase</fullName>
        <shortName evidence="6">HAT</shortName>
        <ecNumber evidence="6">2.3.1.31</ecNumber>
    </recommendedName>
    <alternativeName>
        <fullName evidence="6">Homoserine transacetylase</fullName>
        <shortName evidence="6">HTA</shortName>
    </alternativeName>
</protein>
<dbReference type="PANTHER" id="PTHR20919:SF0">
    <property type="entry name" value="HOMOSERINE O-SUCCINYLTRANSFERASE"/>
    <property type="match status" value="1"/>
</dbReference>
<dbReference type="CDD" id="cd03131">
    <property type="entry name" value="GATase1_HTS"/>
    <property type="match status" value="1"/>
</dbReference>
<reference evidence="8" key="2">
    <citation type="submission" date="2021-04" db="EMBL/GenBank/DDBJ databases">
        <authorList>
            <person name="Gilroy R."/>
        </authorList>
    </citation>
    <scope>NUCLEOTIDE SEQUENCE</scope>
    <source>
        <strain evidence="8">687</strain>
    </source>
</reference>
<comment type="catalytic activity">
    <reaction evidence="6">
        <text>L-homoserine + acetyl-CoA = O-acetyl-L-homoserine + CoA</text>
        <dbReference type="Rhea" id="RHEA:13701"/>
        <dbReference type="ChEBI" id="CHEBI:57287"/>
        <dbReference type="ChEBI" id="CHEBI:57288"/>
        <dbReference type="ChEBI" id="CHEBI:57476"/>
        <dbReference type="ChEBI" id="CHEBI:57716"/>
        <dbReference type="EC" id="2.3.1.31"/>
    </reaction>
</comment>
<dbReference type="FunFam" id="3.40.50.880:FF:000004">
    <property type="entry name" value="Homoserine O-succinyltransferase"/>
    <property type="match status" value="1"/>
</dbReference>
<gene>
    <name evidence="8" type="primary">metA</name>
    <name evidence="6" type="synonym">metAA</name>
    <name evidence="8" type="ORF">IAA31_01410</name>
</gene>
<dbReference type="EC" id="2.3.1.31" evidence="6"/>
<evidence type="ECO:0000256" key="6">
    <source>
        <dbReference type="HAMAP-Rule" id="MF_00295"/>
    </source>
</evidence>
<feature type="active site" description="Proton acceptor" evidence="6">
    <location>
        <position position="235"/>
    </location>
</feature>
<evidence type="ECO:0000313" key="8">
    <source>
        <dbReference type="EMBL" id="MBU3826141.1"/>
    </source>
</evidence>
<comment type="caution">
    <text evidence="6">Lacks conserved residue(s) required for the propagation of feature annotation.</text>
</comment>
<accession>A0A9E2KME6</accession>
<dbReference type="PANTHER" id="PTHR20919">
    <property type="entry name" value="HOMOSERINE O-SUCCINYLTRANSFERASE"/>
    <property type="match status" value="1"/>
</dbReference>
<name>A0A9E2KME6_9GAMM</name>
<feature type="binding site" evidence="6">
    <location>
        <position position="163"/>
    </location>
    <ligand>
        <name>substrate</name>
    </ligand>
</feature>
<dbReference type="InterPro" id="IPR033752">
    <property type="entry name" value="MetA_family"/>
</dbReference>
<dbReference type="SUPFAM" id="SSF52317">
    <property type="entry name" value="Class I glutamine amidotransferase-like"/>
    <property type="match status" value="1"/>
</dbReference>
<evidence type="ECO:0000256" key="1">
    <source>
        <dbReference type="ARBA" id="ARBA00004496"/>
    </source>
</evidence>
<evidence type="ECO:0000256" key="7">
    <source>
        <dbReference type="PIRSR" id="PIRSR000450-1"/>
    </source>
</evidence>
<reference evidence="8" key="1">
    <citation type="journal article" date="2021" name="PeerJ">
        <title>Extensive microbial diversity within the chicken gut microbiome revealed by metagenomics and culture.</title>
        <authorList>
            <person name="Gilroy R."/>
            <person name="Ravi A."/>
            <person name="Getino M."/>
            <person name="Pursley I."/>
            <person name="Horton D.L."/>
            <person name="Alikhan N.F."/>
            <person name="Baker D."/>
            <person name="Gharbi K."/>
            <person name="Hall N."/>
            <person name="Watson M."/>
            <person name="Adriaenssens E.M."/>
            <person name="Foster-Nyarko E."/>
            <person name="Jarju S."/>
            <person name="Secka A."/>
            <person name="Antonio M."/>
            <person name="Oren A."/>
            <person name="Chaudhuri R.R."/>
            <person name="La Ragione R."/>
            <person name="Hildebrand F."/>
            <person name="Pallen M.J."/>
        </authorList>
    </citation>
    <scope>NUCLEOTIDE SEQUENCE</scope>
    <source>
        <strain evidence="8">687</strain>
    </source>
</reference>
<dbReference type="GO" id="GO:0019281">
    <property type="term" value="P:L-methionine biosynthetic process from homoserine via O-succinyl-L-homoserine and cystathionine"/>
    <property type="evidence" value="ECO:0007669"/>
    <property type="project" value="InterPro"/>
</dbReference>
<evidence type="ECO:0000256" key="3">
    <source>
        <dbReference type="ARBA" id="ARBA00022605"/>
    </source>
</evidence>
<dbReference type="GO" id="GO:0005737">
    <property type="term" value="C:cytoplasm"/>
    <property type="evidence" value="ECO:0007669"/>
    <property type="project" value="UniProtKB-SubCell"/>
</dbReference>
<dbReference type="InterPro" id="IPR029062">
    <property type="entry name" value="Class_I_gatase-like"/>
</dbReference>
<evidence type="ECO:0000313" key="9">
    <source>
        <dbReference type="Proteomes" id="UP000824150"/>
    </source>
</evidence>
<comment type="pathway">
    <text evidence="6">Amino-acid biosynthesis; L-methionine biosynthesis via de novo pathway; O-acetyl-L-homoserine from L-homoserine: step 1/1.</text>
</comment>
<comment type="function">
    <text evidence="6">Transfers an acetyl group from acetyl-CoA to L-homoserine, forming acetyl-L-homoserine.</text>
</comment>
<keyword evidence="6" id="KW-0486">Methionine biosynthesis</keyword>
<feature type="active site" description="Acyl-thioester intermediate" evidence="6 7">
    <location>
        <position position="142"/>
    </location>
</feature>
<dbReference type="HAMAP" id="MF_00295">
    <property type="entry name" value="MetA_acyltransf"/>
    <property type="match status" value="1"/>
</dbReference>